<dbReference type="InterPro" id="IPR012677">
    <property type="entry name" value="Nucleotide-bd_a/b_plait_sf"/>
</dbReference>
<evidence type="ECO:0000259" key="4">
    <source>
        <dbReference type="PROSITE" id="PS50174"/>
    </source>
</evidence>
<dbReference type="EMBL" id="ML975153">
    <property type="protein sequence ID" value="KAF1814609.1"/>
    <property type="molecule type" value="Genomic_DNA"/>
</dbReference>
<evidence type="ECO:0000256" key="1">
    <source>
        <dbReference type="PROSITE-ProRule" id="PRU00176"/>
    </source>
</evidence>
<evidence type="ECO:0000256" key="2">
    <source>
        <dbReference type="SAM" id="MobiDB-lite"/>
    </source>
</evidence>
<dbReference type="InterPro" id="IPR000467">
    <property type="entry name" value="G_patch_dom"/>
</dbReference>
<dbReference type="SMART" id="SM00443">
    <property type="entry name" value="G_patch"/>
    <property type="match status" value="1"/>
</dbReference>
<dbReference type="PROSITE" id="PS50174">
    <property type="entry name" value="G_PATCH"/>
    <property type="match status" value="1"/>
</dbReference>
<feature type="compositionally biased region" description="Low complexity" evidence="2">
    <location>
        <begin position="94"/>
        <end position="114"/>
    </location>
</feature>
<feature type="compositionally biased region" description="Acidic residues" evidence="2">
    <location>
        <begin position="131"/>
        <end position="140"/>
    </location>
</feature>
<feature type="region of interest" description="Disordered" evidence="2">
    <location>
        <begin position="83"/>
        <end position="178"/>
    </location>
</feature>
<accession>A0A6G1G9S0</accession>
<reference evidence="7" key="3">
    <citation type="submission" date="2025-04" db="UniProtKB">
        <authorList>
            <consortium name="RefSeq"/>
        </authorList>
    </citation>
    <scope>IDENTIFICATION</scope>
    <source>
        <strain evidence="7">CBS 781.70</strain>
    </source>
</reference>
<dbReference type="GeneID" id="54415493"/>
<evidence type="ECO:0008006" key="8">
    <source>
        <dbReference type="Google" id="ProtNLM"/>
    </source>
</evidence>
<feature type="region of interest" description="Disordered" evidence="2">
    <location>
        <begin position="281"/>
        <end position="380"/>
    </location>
</feature>
<proteinExistence type="predicted"/>
<dbReference type="GO" id="GO:0071011">
    <property type="term" value="C:precatalytic spliceosome"/>
    <property type="evidence" value="ECO:0007669"/>
    <property type="project" value="TreeGrafter"/>
</dbReference>
<feature type="compositionally biased region" description="Pro residues" evidence="2">
    <location>
        <begin position="291"/>
        <end position="317"/>
    </location>
</feature>
<feature type="compositionally biased region" description="Basic residues" evidence="2">
    <location>
        <begin position="147"/>
        <end position="157"/>
    </location>
</feature>
<reference evidence="5 7" key="1">
    <citation type="submission" date="2020-01" db="EMBL/GenBank/DDBJ databases">
        <authorList>
            <consortium name="DOE Joint Genome Institute"/>
            <person name="Haridas S."/>
            <person name="Albert R."/>
            <person name="Binder M."/>
            <person name="Bloem J."/>
            <person name="Labutti K."/>
            <person name="Salamov A."/>
            <person name="Andreopoulos B."/>
            <person name="Baker S.E."/>
            <person name="Barry K."/>
            <person name="Bills G."/>
            <person name="Bluhm B.H."/>
            <person name="Cannon C."/>
            <person name="Castanera R."/>
            <person name="Culley D.E."/>
            <person name="Daum C."/>
            <person name="Ezra D."/>
            <person name="Gonzalez J.B."/>
            <person name="Henrissat B."/>
            <person name="Kuo A."/>
            <person name="Liang C."/>
            <person name="Lipzen A."/>
            <person name="Lutzoni F."/>
            <person name="Magnuson J."/>
            <person name="Mondo S."/>
            <person name="Nolan M."/>
            <person name="Ohm R."/>
            <person name="Pangilinan J."/>
            <person name="Park H.-J."/>
            <person name="Ramirez L."/>
            <person name="Alfaro M."/>
            <person name="Sun H."/>
            <person name="Tritt A."/>
            <person name="Yoshinaga Y."/>
            <person name="Zwiers L.-H."/>
            <person name="Turgeon B.G."/>
            <person name="Goodwin S.B."/>
            <person name="Spatafora J.W."/>
            <person name="Crous P.W."/>
            <person name="Grigoriev I.V."/>
        </authorList>
    </citation>
    <scope>NUCLEOTIDE SEQUENCE</scope>
    <source>
        <strain evidence="5 7">CBS 781.70</strain>
    </source>
</reference>
<dbReference type="SUPFAM" id="SSF54928">
    <property type="entry name" value="RNA-binding domain, RBD"/>
    <property type="match status" value="1"/>
</dbReference>
<dbReference type="InterPro" id="IPR000504">
    <property type="entry name" value="RRM_dom"/>
</dbReference>
<dbReference type="InterPro" id="IPR035979">
    <property type="entry name" value="RBD_domain_sf"/>
</dbReference>
<dbReference type="Gene3D" id="3.30.70.330">
    <property type="match status" value="1"/>
</dbReference>
<organism evidence="5">
    <name type="scientific">Eremomyces bilateralis CBS 781.70</name>
    <dbReference type="NCBI Taxonomy" id="1392243"/>
    <lineage>
        <taxon>Eukaryota</taxon>
        <taxon>Fungi</taxon>
        <taxon>Dikarya</taxon>
        <taxon>Ascomycota</taxon>
        <taxon>Pezizomycotina</taxon>
        <taxon>Dothideomycetes</taxon>
        <taxon>Dothideomycetes incertae sedis</taxon>
        <taxon>Eremomycetales</taxon>
        <taxon>Eremomycetaceae</taxon>
        <taxon>Eremomyces</taxon>
    </lineage>
</organism>
<reference evidence="7" key="2">
    <citation type="submission" date="2020-04" db="EMBL/GenBank/DDBJ databases">
        <authorList>
            <consortium name="NCBI Genome Project"/>
        </authorList>
    </citation>
    <scope>NUCLEOTIDE SEQUENCE</scope>
    <source>
        <strain evidence="7">CBS 781.70</strain>
    </source>
</reference>
<dbReference type="GO" id="GO:0003723">
    <property type="term" value="F:RNA binding"/>
    <property type="evidence" value="ECO:0007669"/>
    <property type="project" value="UniProtKB-UniRule"/>
</dbReference>
<feature type="region of interest" description="Disordered" evidence="2">
    <location>
        <begin position="26"/>
        <end position="46"/>
    </location>
</feature>
<dbReference type="PANTHER" id="PTHR13288">
    <property type="entry name" value="SPLICING FACTOR 45 SPF45"/>
    <property type="match status" value="1"/>
</dbReference>
<evidence type="ECO:0000259" key="3">
    <source>
        <dbReference type="PROSITE" id="PS50102"/>
    </source>
</evidence>
<evidence type="ECO:0000313" key="7">
    <source>
        <dbReference type="RefSeq" id="XP_033536240.1"/>
    </source>
</evidence>
<feature type="region of interest" description="Disordered" evidence="2">
    <location>
        <begin position="203"/>
        <end position="236"/>
    </location>
</feature>
<evidence type="ECO:0000313" key="6">
    <source>
        <dbReference type="Proteomes" id="UP000504638"/>
    </source>
</evidence>
<dbReference type="Proteomes" id="UP000504638">
    <property type="component" value="Unplaced"/>
</dbReference>
<dbReference type="PROSITE" id="PS50102">
    <property type="entry name" value="RRM"/>
    <property type="match status" value="1"/>
</dbReference>
<keyword evidence="6" id="KW-1185">Reference proteome</keyword>
<name>A0A6G1G9S0_9PEZI</name>
<dbReference type="RefSeq" id="XP_033536240.1">
    <property type="nucleotide sequence ID" value="XM_033674923.1"/>
</dbReference>
<dbReference type="InterPro" id="IPR040052">
    <property type="entry name" value="RBM17"/>
</dbReference>
<dbReference type="AlphaFoldDB" id="A0A6G1G9S0"/>
<dbReference type="PANTHER" id="PTHR13288:SF8">
    <property type="entry name" value="SPLICING FACTOR 45"/>
    <property type="match status" value="1"/>
</dbReference>
<feature type="domain" description="RRM" evidence="3">
    <location>
        <begin position="456"/>
        <end position="549"/>
    </location>
</feature>
<dbReference type="GO" id="GO:0045292">
    <property type="term" value="P:mRNA cis splicing, via spliceosome"/>
    <property type="evidence" value="ECO:0007669"/>
    <property type="project" value="InterPro"/>
</dbReference>
<protein>
    <recommendedName>
        <fullName evidence="8">G-patch domain-containing protein</fullName>
    </recommendedName>
</protein>
<sequence>MASSEKSSAPKIPGGGLSLYAHLLDPKSKEEGGGGSGVISRGPVIFKKDEQTEEEALEAAKKQNIAGDCSRCNPAAALRFQPMRRPQVQKAKVKPAFPKVPTAPAQATAAQASSDGPAAPAIPRSTLADWAGEEEDDDYAYVEKKQQQRKKKRKKNKHGDAPLAQNWDDIYDPMRPNNYQEYRKSDEQYRAISEWKQRLHAHQLARRRSASASSDEGTFNRNARFAPPSNYNFAPPPNLDATADETMGGTSLATGDDAYLRRMRLSGVGTEAGDEISISQPTLGQQNQVPDIPPPPSSTSPLPPPPPSAPSGPPPEPNTAGAIIARAPVRYNLPLPPSNVPSTDAELQAAINANDELDDAPPSPSEEPPARSNRPGQAGFAERLLRKQGWAPGQGLGAEGTGITKALHVKVEKRKVARTDEEGVVSVSSSSRGKIIGGKKGKAAKEEESEFGKLSEVVRLDGMLAGMSREAIVAEEAEGMLGEIGEECGAKYGRVERVFVDKDGLDESGGMGAPVFVKFTAPLSALRAVNALEGRIFNGNKIKARFFDVVDFEKGKYS</sequence>
<dbReference type="Pfam" id="PF01585">
    <property type="entry name" value="G-patch"/>
    <property type="match status" value="1"/>
</dbReference>
<gene>
    <name evidence="5 7" type="ORF">P152DRAFT_281475</name>
</gene>
<keyword evidence="1" id="KW-0694">RNA-binding</keyword>
<dbReference type="OrthoDB" id="5411533at2759"/>
<evidence type="ECO:0000313" key="5">
    <source>
        <dbReference type="EMBL" id="KAF1814609.1"/>
    </source>
</evidence>
<feature type="domain" description="G-patch" evidence="4">
    <location>
        <begin position="377"/>
        <end position="429"/>
    </location>
</feature>